<dbReference type="RefSeq" id="WP_224190689.1">
    <property type="nucleotide sequence ID" value="NZ_JAIRAU010000002.1"/>
</dbReference>
<evidence type="ECO:0008006" key="3">
    <source>
        <dbReference type="Google" id="ProtNLM"/>
    </source>
</evidence>
<comment type="caution">
    <text evidence="1">The sequence shown here is derived from an EMBL/GenBank/DDBJ whole genome shotgun (WGS) entry which is preliminary data.</text>
</comment>
<evidence type="ECO:0000313" key="1">
    <source>
        <dbReference type="EMBL" id="MBZ5708910.1"/>
    </source>
</evidence>
<accession>A0ABS7TL16</accession>
<gene>
    <name evidence="1" type="ORF">K7C98_06550</name>
</gene>
<sequence>MELALLARSGSRIFLRGAVLAAVATVTLQTGCGDWRDGLEVWHGEHIDFYHDPTFELCGGTRAYVDAYVPFVATELGLAVPEGIAFAWLDDQAYEDFDACAETSGCQTGRRALSRRPVFLHEVAHAVAQVHGLNEQPFFTEGLAKALDWFEDLVVPSQWVAIPVGEEKLPDPRPTMELPRIDIPYAGPGSFVMFLLARHGAAPFVAFTRALGTSTDLATIRRQFRAAYGLDLDHETAEYMQLTPDAASTAALECVADSVRPYDCAMPEIAWESPDAWSHTQQMDCADEAVVGGSSADWTWPSLHAVTLEVPMTGTYTIAATGDGDFQAQLGACFGCPWQHAAVTLRAGGQETVHLEAGSYYVRIRVDDGSAPEVRFTLNRTP</sequence>
<protein>
    <recommendedName>
        <fullName evidence="3">Lipoprotein</fullName>
    </recommendedName>
</protein>
<dbReference type="EMBL" id="JAIRAU010000002">
    <property type="protein sequence ID" value="MBZ5708910.1"/>
    <property type="molecule type" value="Genomic_DNA"/>
</dbReference>
<name>A0ABS7TL16_9BACT</name>
<proteinExistence type="predicted"/>
<dbReference type="Proteomes" id="UP001139031">
    <property type="component" value="Unassembled WGS sequence"/>
</dbReference>
<evidence type="ECO:0000313" key="2">
    <source>
        <dbReference type="Proteomes" id="UP001139031"/>
    </source>
</evidence>
<reference evidence="1" key="1">
    <citation type="submission" date="2021-08" db="EMBL/GenBank/DDBJ databases">
        <authorList>
            <person name="Stevens D.C."/>
        </authorList>
    </citation>
    <scope>NUCLEOTIDE SEQUENCE</scope>
    <source>
        <strain evidence="1">DSM 53165</strain>
    </source>
</reference>
<organism evidence="1 2">
    <name type="scientific">Nannocystis pusilla</name>
    <dbReference type="NCBI Taxonomy" id="889268"/>
    <lineage>
        <taxon>Bacteria</taxon>
        <taxon>Pseudomonadati</taxon>
        <taxon>Myxococcota</taxon>
        <taxon>Polyangia</taxon>
        <taxon>Nannocystales</taxon>
        <taxon>Nannocystaceae</taxon>
        <taxon>Nannocystis</taxon>
    </lineage>
</organism>
<keyword evidence="2" id="KW-1185">Reference proteome</keyword>